<organism evidence="3 4">
    <name type="scientific">Rhizobium oryziradicis</name>
    <dbReference type="NCBI Taxonomy" id="1867956"/>
    <lineage>
        <taxon>Bacteria</taxon>
        <taxon>Pseudomonadati</taxon>
        <taxon>Pseudomonadota</taxon>
        <taxon>Alphaproteobacteria</taxon>
        <taxon>Hyphomicrobiales</taxon>
        <taxon>Rhizobiaceae</taxon>
        <taxon>Rhizobium/Agrobacterium group</taxon>
        <taxon>Rhizobium</taxon>
    </lineage>
</organism>
<feature type="transmembrane region" description="Helical" evidence="1">
    <location>
        <begin position="202"/>
        <end position="218"/>
    </location>
</feature>
<keyword evidence="1" id="KW-1133">Transmembrane helix</keyword>
<feature type="transmembrane region" description="Helical" evidence="1">
    <location>
        <begin position="38"/>
        <end position="61"/>
    </location>
</feature>
<dbReference type="AlphaFoldDB" id="A0A1Q8ZRJ1"/>
<feature type="transmembrane region" description="Helical" evidence="1">
    <location>
        <begin position="133"/>
        <end position="166"/>
    </location>
</feature>
<keyword evidence="1" id="KW-0812">Transmembrane</keyword>
<feature type="transmembrane region" description="Helical" evidence="1">
    <location>
        <begin position="249"/>
        <end position="270"/>
    </location>
</feature>
<dbReference type="EMBL" id="MKIM01000027">
    <property type="protein sequence ID" value="OLP44695.1"/>
    <property type="molecule type" value="Genomic_DNA"/>
</dbReference>
<accession>A0A1Q8ZRJ1</accession>
<gene>
    <name evidence="3" type="ORF">BJF95_09370</name>
</gene>
<feature type="transmembrane region" description="Helical" evidence="1">
    <location>
        <begin position="178"/>
        <end position="195"/>
    </location>
</feature>
<comment type="caution">
    <text evidence="3">The sequence shown here is derived from an EMBL/GenBank/DDBJ whole genome shotgun (WGS) entry which is preliminary data.</text>
</comment>
<feature type="transmembrane region" description="Helical" evidence="1">
    <location>
        <begin position="73"/>
        <end position="94"/>
    </location>
</feature>
<proteinExistence type="predicted"/>
<evidence type="ECO:0000259" key="2">
    <source>
        <dbReference type="Pfam" id="PF09925"/>
    </source>
</evidence>
<reference evidence="3 4" key="1">
    <citation type="submission" date="2016-09" db="EMBL/GenBank/DDBJ databases">
        <title>Rhizobium oryziradicis sp. nov., isolated from the root of rice.</title>
        <authorList>
            <person name="Zhao J."/>
            <person name="Zhang X."/>
        </authorList>
    </citation>
    <scope>NUCLEOTIDE SEQUENCE [LARGE SCALE GENOMIC DNA]</scope>
    <source>
        <strain evidence="3 4">N19</strain>
    </source>
</reference>
<feature type="transmembrane region" description="Helical" evidence="1">
    <location>
        <begin position="224"/>
        <end position="242"/>
    </location>
</feature>
<dbReference type="Pfam" id="PF09925">
    <property type="entry name" value="DUF2157"/>
    <property type="match status" value="1"/>
</dbReference>
<protein>
    <recommendedName>
        <fullName evidence="2">DUF2157 domain-containing protein</fullName>
    </recommendedName>
</protein>
<keyword evidence="1" id="KW-0472">Membrane</keyword>
<dbReference type="InterPro" id="IPR018677">
    <property type="entry name" value="DUF2157"/>
</dbReference>
<feature type="transmembrane region" description="Helical" evidence="1">
    <location>
        <begin position="302"/>
        <end position="320"/>
    </location>
</feature>
<feature type="transmembrane region" description="Helical" evidence="1">
    <location>
        <begin position="332"/>
        <end position="350"/>
    </location>
</feature>
<evidence type="ECO:0000313" key="4">
    <source>
        <dbReference type="Proteomes" id="UP000186894"/>
    </source>
</evidence>
<keyword evidence="4" id="KW-1185">Reference proteome</keyword>
<dbReference type="STRING" id="1867956.BJF95_09370"/>
<name>A0A1Q8ZRJ1_9HYPH</name>
<feature type="domain" description="DUF2157" evidence="2">
    <location>
        <begin position="12"/>
        <end position="150"/>
    </location>
</feature>
<sequence length="368" mass="39658">MYRAKLKRDLMRWTAMGLVNERDAQAMLADHDAQASSFSVGSVLLVLSAVLLSASILLVIAANWQAIPRLMKVSVVIALIWGFHCGGAMLIAFGRTVLGQGLLVLGAASFGGGMALVGQLYHLSGDELDLFYIWLAAAVLSCVFFRSGIMLGFVAALCVSTLWVAFDRYNFDWTTQTVLLPPALSCIIVLLSFWAGNVRVRHVAGFLMLGWLIWLYAQTTDVRIAIAFVAGGFGLFAVLSLTRLYDSHVARLVATYALALSAIGLALINIEYSRGLPLAVVSVASLAISVAALVMKGRDDGMVRAIAYMIFAGETLYLSFQTIDSLLDTSSFFLISGLLLALLAFGVSRLEKLLSKKRGLKKEGVDAS</sequence>
<feature type="transmembrane region" description="Helical" evidence="1">
    <location>
        <begin position="276"/>
        <end position="295"/>
    </location>
</feature>
<dbReference type="OrthoDB" id="7353197at2"/>
<feature type="transmembrane region" description="Helical" evidence="1">
    <location>
        <begin position="100"/>
        <end position="121"/>
    </location>
</feature>
<evidence type="ECO:0000313" key="3">
    <source>
        <dbReference type="EMBL" id="OLP44695.1"/>
    </source>
</evidence>
<evidence type="ECO:0000256" key="1">
    <source>
        <dbReference type="SAM" id="Phobius"/>
    </source>
</evidence>
<dbReference type="Proteomes" id="UP000186894">
    <property type="component" value="Unassembled WGS sequence"/>
</dbReference>